<evidence type="ECO:0000313" key="2">
    <source>
        <dbReference type="EMBL" id="SCE94517.1"/>
    </source>
</evidence>
<sequence>MSLHYEWTLGLRLRPDAPESFLAELRFHLGLTDQLPDDPVLEYDWPCLVADSDDALPGGGIRSLVVQQPHLGRPGSLGLFVRTFVLDDGMYELMQSVPMWLAPWSLTQGWIGEAREELDLHPWLYFYVQNGHAYVAEPGKTIEPLSDGAPPFTLRQTTDIPEPPGGAGPRLLATRRT</sequence>
<feature type="region of interest" description="Disordered" evidence="1">
    <location>
        <begin position="145"/>
        <end position="177"/>
    </location>
</feature>
<dbReference type="EMBL" id="FMCS01000003">
    <property type="protein sequence ID" value="SCE94517.1"/>
    <property type="molecule type" value="Genomic_DNA"/>
</dbReference>
<keyword evidence="3" id="KW-1185">Reference proteome</keyword>
<dbReference type="RefSeq" id="WP_091262007.1">
    <property type="nucleotide sequence ID" value="NZ_FMCS01000003.1"/>
</dbReference>
<protein>
    <submittedName>
        <fullName evidence="2">Uncharacterized protein</fullName>
    </submittedName>
</protein>
<proteinExistence type="predicted"/>
<dbReference type="AlphaFoldDB" id="A0A1C4WE38"/>
<reference evidence="3" key="1">
    <citation type="submission" date="2016-06" db="EMBL/GenBank/DDBJ databases">
        <authorList>
            <person name="Varghese N."/>
            <person name="Submissions Spin"/>
        </authorList>
    </citation>
    <scope>NUCLEOTIDE SEQUENCE [LARGE SCALE GENOMIC DNA]</scope>
    <source>
        <strain evidence="3">DSM 45246</strain>
    </source>
</reference>
<organism evidence="2 3">
    <name type="scientific">Micromonospora chaiyaphumensis</name>
    <dbReference type="NCBI Taxonomy" id="307119"/>
    <lineage>
        <taxon>Bacteria</taxon>
        <taxon>Bacillati</taxon>
        <taxon>Actinomycetota</taxon>
        <taxon>Actinomycetes</taxon>
        <taxon>Micromonosporales</taxon>
        <taxon>Micromonosporaceae</taxon>
        <taxon>Micromonospora</taxon>
    </lineage>
</organism>
<name>A0A1C4WE38_9ACTN</name>
<accession>A0A1C4WE38</accession>
<gene>
    <name evidence="2" type="ORF">GA0070214_103487</name>
</gene>
<dbReference type="Proteomes" id="UP000199629">
    <property type="component" value="Unassembled WGS sequence"/>
</dbReference>
<evidence type="ECO:0000313" key="3">
    <source>
        <dbReference type="Proteomes" id="UP000199629"/>
    </source>
</evidence>
<evidence type="ECO:0000256" key="1">
    <source>
        <dbReference type="SAM" id="MobiDB-lite"/>
    </source>
</evidence>